<keyword evidence="3" id="KW-1185">Reference proteome</keyword>
<dbReference type="EMBL" id="JACDUR010000002">
    <property type="protein sequence ID" value="MBA2891177.1"/>
    <property type="molecule type" value="Genomic_DNA"/>
</dbReference>
<accession>A0A7W0CH80</accession>
<dbReference type="RefSeq" id="WP_246378035.1">
    <property type="nucleotide sequence ID" value="NZ_BAABAM010000012.1"/>
</dbReference>
<dbReference type="Proteomes" id="UP000530928">
    <property type="component" value="Unassembled WGS sequence"/>
</dbReference>
<reference evidence="2 3" key="1">
    <citation type="submission" date="2020-07" db="EMBL/GenBank/DDBJ databases">
        <title>Genomic Encyclopedia of Type Strains, Phase IV (KMG-IV): sequencing the most valuable type-strain genomes for metagenomic binning, comparative biology and taxonomic classification.</title>
        <authorList>
            <person name="Goeker M."/>
        </authorList>
    </citation>
    <scope>NUCLEOTIDE SEQUENCE [LARGE SCALE GENOMIC DNA]</scope>
    <source>
        <strain evidence="2 3">DSM 45533</strain>
    </source>
</reference>
<dbReference type="AlphaFoldDB" id="A0A7W0CH80"/>
<proteinExistence type="predicted"/>
<comment type="caution">
    <text evidence="2">The sequence shown here is derived from an EMBL/GenBank/DDBJ whole genome shotgun (WGS) entry which is preliminary data.</text>
</comment>
<gene>
    <name evidence="2" type="ORF">HNR30_002518</name>
</gene>
<evidence type="ECO:0000313" key="2">
    <source>
        <dbReference type="EMBL" id="MBA2891177.1"/>
    </source>
</evidence>
<sequence>MGEEGGFADAGFAADDQHSGAAGEQVVDDGQFGLTSEQDGAGLHGDHTFAVA</sequence>
<feature type="region of interest" description="Disordered" evidence="1">
    <location>
        <begin position="1"/>
        <end position="52"/>
    </location>
</feature>
<evidence type="ECO:0000313" key="3">
    <source>
        <dbReference type="Proteomes" id="UP000530928"/>
    </source>
</evidence>
<organism evidence="2 3">
    <name type="scientific">Nonomuraea soli</name>
    <dbReference type="NCBI Taxonomy" id="1032476"/>
    <lineage>
        <taxon>Bacteria</taxon>
        <taxon>Bacillati</taxon>
        <taxon>Actinomycetota</taxon>
        <taxon>Actinomycetes</taxon>
        <taxon>Streptosporangiales</taxon>
        <taxon>Streptosporangiaceae</taxon>
        <taxon>Nonomuraea</taxon>
    </lineage>
</organism>
<protein>
    <submittedName>
        <fullName evidence="2">Uncharacterized protein</fullName>
    </submittedName>
</protein>
<evidence type="ECO:0000256" key="1">
    <source>
        <dbReference type="SAM" id="MobiDB-lite"/>
    </source>
</evidence>
<name>A0A7W0CH80_9ACTN</name>